<dbReference type="InterPro" id="IPR036737">
    <property type="entry name" value="OmpA-like_sf"/>
</dbReference>
<dbReference type="Proteomes" id="UP001139701">
    <property type="component" value="Unassembled WGS sequence"/>
</dbReference>
<reference evidence="7" key="1">
    <citation type="submission" date="2022-02" db="EMBL/GenBank/DDBJ databases">
        <title>Acinetobacter A3.8 sp. nov., isolated from Sediment (Zhairuo Island).</title>
        <authorList>
            <person name="Zheng K."/>
        </authorList>
    </citation>
    <scope>NUCLEOTIDE SEQUENCE</scope>
    <source>
        <strain evidence="7">A3.8</strain>
    </source>
</reference>
<dbReference type="CDD" id="cd07185">
    <property type="entry name" value="OmpA_C-like"/>
    <property type="match status" value="1"/>
</dbReference>
<dbReference type="PANTHER" id="PTHR30329">
    <property type="entry name" value="STATOR ELEMENT OF FLAGELLAR MOTOR COMPLEX"/>
    <property type="match status" value="1"/>
</dbReference>
<feature type="domain" description="OmpA-like" evidence="6">
    <location>
        <begin position="193"/>
        <end position="307"/>
    </location>
</feature>
<gene>
    <name evidence="7" type="ORF">MKI79_05640</name>
</gene>
<comment type="subcellular location">
    <subcellularLocation>
        <location evidence="1">Cell outer membrane</location>
    </subcellularLocation>
</comment>
<dbReference type="Pfam" id="PF00691">
    <property type="entry name" value="OmpA"/>
    <property type="match status" value="1"/>
</dbReference>
<evidence type="ECO:0000256" key="5">
    <source>
        <dbReference type="SAM" id="MobiDB-lite"/>
    </source>
</evidence>
<keyword evidence="8" id="KW-1185">Reference proteome</keyword>
<feature type="region of interest" description="Disordered" evidence="5">
    <location>
        <begin position="274"/>
        <end position="307"/>
    </location>
</feature>
<proteinExistence type="predicted"/>
<dbReference type="Gene3D" id="3.30.1330.60">
    <property type="entry name" value="OmpA-like domain"/>
    <property type="match status" value="1"/>
</dbReference>
<evidence type="ECO:0000256" key="2">
    <source>
        <dbReference type="ARBA" id="ARBA00023136"/>
    </source>
</evidence>
<evidence type="ECO:0000313" key="8">
    <source>
        <dbReference type="Proteomes" id="UP001139701"/>
    </source>
</evidence>
<keyword evidence="2 4" id="KW-0472">Membrane</keyword>
<feature type="compositionally biased region" description="Low complexity" evidence="5">
    <location>
        <begin position="274"/>
        <end position="284"/>
    </location>
</feature>
<dbReference type="GO" id="GO:0009279">
    <property type="term" value="C:cell outer membrane"/>
    <property type="evidence" value="ECO:0007669"/>
    <property type="project" value="UniProtKB-SubCell"/>
</dbReference>
<dbReference type="PRINTS" id="PR01023">
    <property type="entry name" value="NAFLGMOTY"/>
</dbReference>
<dbReference type="InterPro" id="IPR050330">
    <property type="entry name" value="Bact_OuterMem_StrucFunc"/>
</dbReference>
<dbReference type="Gene3D" id="3.40.1520.20">
    <property type="match status" value="1"/>
</dbReference>
<dbReference type="PRINTS" id="PR01021">
    <property type="entry name" value="OMPADOMAIN"/>
</dbReference>
<organism evidence="7 8">
    <name type="scientific">Acinetobacter sedimenti</name>
    <dbReference type="NCBI Taxonomy" id="2919922"/>
    <lineage>
        <taxon>Bacteria</taxon>
        <taxon>Pseudomonadati</taxon>
        <taxon>Pseudomonadota</taxon>
        <taxon>Gammaproteobacteria</taxon>
        <taxon>Moraxellales</taxon>
        <taxon>Moraxellaceae</taxon>
        <taxon>Acinetobacter</taxon>
    </lineage>
</organism>
<dbReference type="InterPro" id="IPR006665">
    <property type="entry name" value="OmpA-like"/>
</dbReference>
<dbReference type="SUPFAM" id="SSF103088">
    <property type="entry name" value="OmpA-like"/>
    <property type="match status" value="1"/>
</dbReference>
<evidence type="ECO:0000256" key="1">
    <source>
        <dbReference type="ARBA" id="ARBA00004442"/>
    </source>
</evidence>
<dbReference type="EMBL" id="JAKUML010000007">
    <property type="protein sequence ID" value="MCJ8146383.1"/>
    <property type="molecule type" value="Genomic_DNA"/>
</dbReference>
<name>A0A9X1WXL6_9GAMM</name>
<evidence type="ECO:0000256" key="3">
    <source>
        <dbReference type="ARBA" id="ARBA00023237"/>
    </source>
</evidence>
<dbReference type="AlphaFoldDB" id="A0A9X1WXL6"/>
<dbReference type="PROSITE" id="PS51123">
    <property type="entry name" value="OMPA_2"/>
    <property type="match status" value="1"/>
</dbReference>
<evidence type="ECO:0000259" key="6">
    <source>
        <dbReference type="PROSITE" id="PS51123"/>
    </source>
</evidence>
<sequence length="307" mass="32167">MLTLIGLLLLGLSIFFLWRGCNDNKATAPAENATTGQVAPVPTDDANKDFSSFNITTCEGNEVYACGGEVGDQALKDNILDAVANVFGTSEKCDNIQVDDNNAMTLVGQENLEAALTQIKAVPNASAEFKDGKVIVNAPDATALNNLVSQLQGTLTGVTVEGAQTLDVQSTVDQSVQVAMNALDALDANSTPADLANALNLQVINFEVGSDDIPDENEVVLNKAVEVMKVIPNAALNITGHIDSTGNENQNVTLSQERADAVKEYLVEQGVPSTALTSTGAGSSQPVADNATDQGKFRNRRISFAAP</sequence>
<keyword evidence="3" id="KW-0998">Cell outer membrane</keyword>
<dbReference type="RefSeq" id="WP_241571078.1">
    <property type="nucleotide sequence ID" value="NZ_JAKUML010000007.1"/>
</dbReference>
<dbReference type="PANTHER" id="PTHR30329:SF21">
    <property type="entry name" value="LIPOPROTEIN YIAD-RELATED"/>
    <property type="match status" value="1"/>
</dbReference>
<evidence type="ECO:0000256" key="4">
    <source>
        <dbReference type="PROSITE-ProRule" id="PRU00473"/>
    </source>
</evidence>
<accession>A0A9X1WXL6</accession>
<evidence type="ECO:0000313" key="7">
    <source>
        <dbReference type="EMBL" id="MCJ8146383.1"/>
    </source>
</evidence>
<comment type="caution">
    <text evidence="7">The sequence shown here is derived from an EMBL/GenBank/DDBJ whole genome shotgun (WGS) entry which is preliminary data.</text>
</comment>
<dbReference type="InterPro" id="IPR006664">
    <property type="entry name" value="OMP_bac"/>
</dbReference>
<protein>
    <submittedName>
        <fullName evidence="7">OmpA family protein</fullName>
    </submittedName>
</protein>